<gene>
    <name evidence="3" type="ORF">JOQ06_007257</name>
</gene>
<keyword evidence="4" id="KW-1185">Reference proteome</keyword>
<protein>
    <submittedName>
        <fullName evidence="3">Uncharacterized protein</fullName>
    </submittedName>
</protein>
<dbReference type="EMBL" id="JAPTMU010000012">
    <property type="protein sequence ID" value="KAJ4934462.1"/>
    <property type="molecule type" value="Genomic_DNA"/>
</dbReference>
<feature type="region of interest" description="Disordered" evidence="1">
    <location>
        <begin position="104"/>
        <end position="133"/>
    </location>
</feature>
<proteinExistence type="predicted"/>
<dbReference type="AlphaFoldDB" id="A0AAD6FGY1"/>
<evidence type="ECO:0000256" key="1">
    <source>
        <dbReference type="SAM" id="MobiDB-lite"/>
    </source>
</evidence>
<reference evidence="3" key="1">
    <citation type="submission" date="2022-11" db="EMBL/GenBank/DDBJ databases">
        <title>Chromosome-level genome of Pogonophryne albipinna.</title>
        <authorList>
            <person name="Jo E."/>
        </authorList>
    </citation>
    <scope>NUCLEOTIDE SEQUENCE</scope>
    <source>
        <strain evidence="3">SGF0006</strain>
        <tissue evidence="3">Muscle</tissue>
    </source>
</reference>
<feature type="region of interest" description="Disordered" evidence="1">
    <location>
        <begin position="1"/>
        <end position="23"/>
    </location>
</feature>
<feature type="transmembrane region" description="Helical" evidence="2">
    <location>
        <begin position="72"/>
        <end position="96"/>
    </location>
</feature>
<evidence type="ECO:0000313" key="4">
    <source>
        <dbReference type="Proteomes" id="UP001219934"/>
    </source>
</evidence>
<sequence>MASNLSTPVTSSPTEASAESPDNETCLCSALSPRFLLPATASVTKALTTQPSAETTFIQVITTAAPSGTDSAVIAVVIVVILLTVAVLGFLLYRYLCHNKGAYRTTGEPAPGEDPEDEFNNKQAAGEKKEYFI</sequence>
<name>A0AAD6FGY1_9TELE</name>
<evidence type="ECO:0000313" key="3">
    <source>
        <dbReference type="EMBL" id="KAJ4934462.1"/>
    </source>
</evidence>
<keyword evidence="2" id="KW-0812">Transmembrane</keyword>
<keyword evidence="2" id="KW-1133">Transmembrane helix</keyword>
<dbReference type="Proteomes" id="UP001219934">
    <property type="component" value="Unassembled WGS sequence"/>
</dbReference>
<comment type="caution">
    <text evidence="3">The sequence shown here is derived from an EMBL/GenBank/DDBJ whole genome shotgun (WGS) entry which is preliminary data.</text>
</comment>
<accession>A0AAD6FGY1</accession>
<organism evidence="3 4">
    <name type="scientific">Pogonophryne albipinna</name>
    <dbReference type="NCBI Taxonomy" id="1090488"/>
    <lineage>
        <taxon>Eukaryota</taxon>
        <taxon>Metazoa</taxon>
        <taxon>Chordata</taxon>
        <taxon>Craniata</taxon>
        <taxon>Vertebrata</taxon>
        <taxon>Euteleostomi</taxon>
        <taxon>Actinopterygii</taxon>
        <taxon>Neopterygii</taxon>
        <taxon>Teleostei</taxon>
        <taxon>Neoteleostei</taxon>
        <taxon>Acanthomorphata</taxon>
        <taxon>Eupercaria</taxon>
        <taxon>Perciformes</taxon>
        <taxon>Notothenioidei</taxon>
        <taxon>Pogonophryne</taxon>
    </lineage>
</organism>
<keyword evidence="2" id="KW-0472">Membrane</keyword>
<evidence type="ECO:0000256" key="2">
    <source>
        <dbReference type="SAM" id="Phobius"/>
    </source>
</evidence>
<feature type="compositionally biased region" description="Polar residues" evidence="1">
    <location>
        <begin position="1"/>
        <end position="17"/>
    </location>
</feature>